<comment type="similarity">
    <text evidence="1">Belongs to the ABC transporter superfamily.</text>
</comment>
<evidence type="ECO:0000256" key="1">
    <source>
        <dbReference type="ARBA" id="ARBA00005417"/>
    </source>
</evidence>
<comment type="caution">
    <text evidence="6">The sequence shown here is derived from an EMBL/GenBank/DDBJ whole genome shotgun (WGS) entry which is preliminary data.</text>
</comment>
<evidence type="ECO:0000256" key="4">
    <source>
        <dbReference type="ARBA" id="ARBA00022840"/>
    </source>
</evidence>
<evidence type="ECO:0000259" key="5">
    <source>
        <dbReference type="PROSITE" id="PS50893"/>
    </source>
</evidence>
<dbReference type="PANTHER" id="PTHR43335:SF3">
    <property type="entry name" value="ABC TRANSPORTER"/>
    <property type="match status" value="1"/>
</dbReference>
<dbReference type="GO" id="GO:0016887">
    <property type="term" value="F:ATP hydrolysis activity"/>
    <property type="evidence" value="ECO:0007669"/>
    <property type="project" value="InterPro"/>
</dbReference>
<evidence type="ECO:0000313" key="6">
    <source>
        <dbReference type="EMBL" id="HJC06063.1"/>
    </source>
</evidence>
<evidence type="ECO:0000256" key="3">
    <source>
        <dbReference type="ARBA" id="ARBA00022741"/>
    </source>
</evidence>
<proteinExistence type="inferred from homology"/>
<dbReference type="CDD" id="cd03230">
    <property type="entry name" value="ABC_DR_subfamily_A"/>
    <property type="match status" value="1"/>
</dbReference>
<name>A0A9D2MZ95_9FIRM</name>
<dbReference type="SUPFAM" id="SSF52540">
    <property type="entry name" value="P-loop containing nucleoside triphosphate hydrolases"/>
    <property type="match status" value="1"/>
</dbReference>
<keyword evidence="4 6" id="KW-0067">ATP-binding</keyword>
<dbReference type="InterPro" id="IPR003593">
    <property type="entry name" value="AAA+_ATPase"/>
</dbReference>
<evidence type="ECO:0000313" key="7">
    <source>
        <dbReference type="Proteomes" id="UP000823910"/>
    </source>
</evidence>
<dbReference type="GO" id="GO:0005524">
    <property type="term" value="F:ATP binding"/>
    <property type="evidence" value="ECO:0007669"/>
    <property type="project" value="UniProtKB-KW"/>
</dbReference>
<gene>
    <name evidence="6" type="ORF">H9704_07900</name>
</gene>
<dbReference type="AlphaFoldDB" id="A0A9D2MZ95"/>
<keyword evidence="2" id="KW-0813">Transport</keyword>
<dbReference type="Pfam" id="PF00005">
    <property type="entry name" value="ABC_tran"/>
    <property type="match status" value="1"/>
</dbReference>
<dbReference type="PANTHER" id="PTHR43335">
    <property type="entry name" value="ABC TRANSPORTER, ATP-BINDING PROTEIN"/>
    <property type="match status" value="1"/>
</dbReference>
<dbReference type="SMART" id="SM00382">
    <property type="entry name" value="AAA"/>
    <property type="match status" value="1"/>
</dbReference>
<reference evidence="6" key="1">
    <citation type="journal article" date="2021" name="PeerJ">
        <title>Extensive microbial diversity within the chicken gut microbiome revealed by metagenomics and culture.</title>
        <authorList>
            <person name="Gilroy R."/>
            <person name="Ravi A."/>
            <person name="Getino M."/>
            <person name="Pursley I."/>
            <person name="Horton D.L."/>
            <person name="Alikhan N.F."/>
            <person name="Baker D."/>
            <person name="Gharbi K."/>
            <person name="Hall N."/>
            <person name="Watson M."/>
            <person name="Adriaenssens E.M."/>
            <person name="Foster-Nyarko E."/>
            <person name="Jarju S."/>
            <person name="Secka A."/>
            <person name="Antonio M."/>
            <person name="Oren A."/>
            <person name="Chaudhuri R.R."/>
            <person name="La Ragione R."/>
            <person name="Hildebrand F."/>
            <person name="Pallen M.J."/>
        </authorList>
    </citation>
    <scope>NUCLEOTIDE SEQUENCE</scope>
    <source>
        <strain evidence="6">CHK180-15479</strain>
    </source>
</reference>
<protein>
    <submittedName>
        <fullName evidence="6">ABC transporter ATP-binding protein</fullName>
    </submittedName>
</protein>
<sequence length="322" mass="35909">MLKIRGLHKIYGKYHALGGLDMTVEDGALYGFVGPNGAGKTTAIKIMTGLLRADEGTVHINGVDALENTNGMKAMIGYVPDFFGVYDNLMVWEYMEFFASCYHLDGLMARKRYTALLEQVGLEDKLEYYVDGLSRGMKQRLCLARALIHDPALLILDEPTSGLDPRTRFEFKEILEELREAGKTILISSHVLSELSELCTDIGIIDQGRMVLEGKIEEILSRVNTSNPLIISVYSNRETALSILRSHPLVQTISVRDRDISVRFSGNAQEEAILLRQLTEGGVLVNGFTREKGSLESVFMQLTEHEEEKVVTSYEAESGIQP</sequence>
<dbReference type="PROSITE" id="PS50893">
    <property type="entry name" value="ABC_TRANSPORTER_2"/>
    <property type="match status" value="1"/>
</dbReference>
<organism evidence="6 7">
    <name type="scientific">Candidatus Enterocloster excrementipullorum</name>
    <dbReference type="NCBI Taxonomy" id="2838559"/>
    <lineage>
        <taxon>Bacteria</taxon>
        <taxon>Bacillati</taxon>
        <taxon>Bacillota</taxon>
        <taxon>Clostridia</taxon>
        <taxon>Lachnospirales</taxon>
        <taxon>Lachnospiraceae</taxon>
        <taxon>Enterocloster</taxon>
    </lineage>
</organism>
<reference evidence="6" key="2">
    <citation type="submission" date="2021-04" db="EMBL/GenBank/DDBJ databases">
        <authorList>
            <person name="Gilroy R."/>
        </authorList>
    </citation>
    <scope>NUCLEOTIDE SEQUENCE</scope>
    <source>
        <strain evidence="6">CHK180-15479</strain>
    </source>
</reference>
<feature type="domain" description="ABC transporter" evidence="5">
    <location>
        <begin position="2"/>
        <end position="232"/>
    </location>
</feature>
<dbReference type="InterPro" id="IPR003439">
    <property type="entry name" value="ABC_transporter-like_ATP-bd"/>
</dbReference>
<evidence type="ECO:0000256" key="2">
    <source>
        <dbReference type="ARBA" id="ARBA00022448"/>
    </source>
</evidence>
<dbReference type="Gene3D" id="3.40.50.300">
    <property type="entry name" value="P-loop containing nucleotide triphosphate hydrolases"/>
    <property type="match status" value="1"/>
</dbReference>
<dbReference type="InterPro" id="IPR027417">
    <property type="entry name" value="P-loop_NTPase"/>
</dbReference>
<keyword evidence="3" id="KW-0547">Nucleotide-binding</keyword>
<dbReference type="EMBL" id="DWWT01000034">
    <property type="protein sequence ID" value="HJC06063.1"/>
    <property type="molecule type" value="Genomic_DNA"/>
</dbReference>
<accession>A0A9D2MZ95</accession>
<dbReference type="Proteomes" id="UP000823910">
    <property type="component" value="Unassembled WGS sequence"/>
</dbReference>